<proteinExistence type="predicted"/>
<accession>A0ABV5ZQM8</accession>
<name>A0ABV5ZQM8_9PSEU</name>
<evidence type="ECO:0000313" key="2">
    <source>
        <dbReference type="Proteomes" id="UP001589693"/>
    </source>
</evidence>
<comment type="caution">
    <text evidence="1">The sequence shown here is derived from an EMBL/GenBank/DDBJ whole genome shotgun (WGS) entry which is preliminary data.</text>
</comment>
<protein>
    <submittedName>
        <fullName evidence="1">Uncharacterized protein</fullName>
    </submittedName>
</protein>
<reference evidence="1 2" key="1">
    <citation type="submission" date="2024-09" db="EMBL/GenBank/DDBJ databases">
        <authorList>
            <person name="Sun Q."/>
            <person name="Mori K."/>
        </authorList>
    </citation>
    <scope>NUCLEOTIDE SEQUENCE [LARGE SCALE GENOMIC DNA]</scope>
    <source>
        <strain evidence="1 2">TBRC 7907</strain>
    </source>
</reference>
<sequence>MTAPDIQVVHHEQRGVRVIVPKDLKPLDQLVHDDLAYSPTFLAMMLTAAEDTGLDEWGMGGNNCSVDISGDRVAVVNEGSGQATELDRAVFADVLRRVAGMLGVAVPPPGGTADH</sequence>
<evidence type="ECO:0000313" key="1">
    <source>
        <dbReference type="EMBL" id="MFB9903197.1"/>
    </source>
</evidence>
<dbReference type="RefSeq" id="WP_377850327.1">
    <property type="nucleotide sequence ID" value="NZ_JBHLZU010000003.1"/>
</dbReference>
<dbReference type="EMBL" id="JBHLZU010000003">
    <property type="protein sequence ID" value="MFB9903197.1"/>
    <property type="molecule type" value="Genomic_DNA"/>
</dbReference>
<gene>
    <name evidence="1" type="ORF">ACFFQA_04535</name>
</gene>
<organism evidence="1 2">
    <name type="scientific">Allokutzneria oryzae</name>
    <dbReference type="NCBI Taxonomy" id="1378989"/>
    <lineage>
        <taxon>Bacteria</taxon>
        <taxon>Bacillati</taxon>
        <taxon>Actinomycetota</taxon>
        <taxon>Actinomycetes</taxon>
        <taxon>Pseudonocardiales</taxon>
        <taxon>Pseudonocardiaceae</taxon>
        <taxon>Allokutzneria</taxon>
    </lineage>
</organism>
<keyword evidence="2" id="KW-1185">Reference proteome</keyword>
<dbReference type="Proteomes" id="UP001589693">
    <property type="component" value="Unassembled WGS sequence"/>
</dbReference>